<keyword evidence="1" id="KW-1133">Transmembrane helix</keyword>
<dbReference type="Proteomes" id="UP000293342">
    <property type="component" value="Unassembled WGS sequence"/>
</dbReference>
<dbReference type="RefSeq" id="WP_131512374.1">
    <property type="nucleotide sequence ID" value="NZ_SJKD01000001.1"/>
</dbReference>
<feature type="transmembrane region" description="Helical" evidence="1">
    <location>
        <begin position="110"/>
        <end position="131"/>
    </location>
</feature>
<sequence>MPVTEADPVPEAPLLGKPMRERLWAVANVIAPTTVVTTLLFYFGYVATTARFRYFGVYLDMVDLTLQETLLYGAEAVYPPLIVVAIICLLGLAAHTTVRWLLSSPDRDAVTGWIGLIAALAGMLAFTRGVIGLLVPRVARTEAIATTPVALGCGALAVAYGCWLLRTVGLRWDRTRRRRKDVVEEGQAESPASAAAGDAKLADWLESSAVSRIYRYALAWVAVIVVAGSFWTANSFAAAYGRGRALDDAESLDGRPEVVLYTKEPLRDLPDGVEQTVLPSASTESLRFRYRGLRLLVESNARLFLVPARWVAGSSGTVVIPYDDSIRVYLTAR</sequence>
<reference evidence="2 3" key="1">
    <citation type="submission" date="2019-02" db="EMBL/GenBank/DDBJ databases">
        <title>Kribbella capetownensis sp. nov. and Kribbella speibonae sp. nov., isolated from soil.</title>
        <authorList>
            <person name="Curtis S.M."/>
            <person name="Norton I."/>
            <person name="Everest G.J."/>
            <person name="Meyers P.R."/>
        </authorList>
    </citation>
    <scope>NUCLEOTIDE SEQUENCE [LARGE SCALE GENOMIC DNA]</scope>
    <source>
        <strain evidence="2 3">YM53</strain>
    </source>
</reference>
<name>A0A4R0K654_9ACTN</name>
<evidence type="ECO:0000313" key="2">
    <source>
        <dbReference type="EMBL" id="TCC53456.1"/>
    </source>
</evidence>
<dbReference type="OrthoDB" id="4350047at2"/>
<keyword evidence="1" id="KW-0812">Transmembrane</keyword>
<evidence type="ECO:0000256" key="1">
    <source>
        <dbReference type="SAM" id="Phobius"/>
    </source>
</evidence>
<proteinExistence type="predicted"/>
<keyword evidence="3" id="KW-1185">Reference proteome</keyword>
<organism evidence="2 3">
    <name type="scientific">Kribbella capetownensis</name>
    <dbReference type="NCBI Taxonomy" id="1572659"/>
    <lineage>
        <taxon>Bacteria</taxon>
        <taxon>Bacillati</taxon>
        <taxon>Actinomycetota</taxon>
        <taxon>Actinomycetes</taxon>
        <taxon>Propionibacteriales</taxon>
        <taxon>Kribbellaceae</taxon>
        <taxon>Kribbella</taxon>
    </lineage>
</organism>
<feature type="transmembrane region" description="Helical" evidence="1">
    <location>
        <begin position="77"/>
        <end position="98"/>
    </location>
</feature>
<gene>
    <name evidence="2" type="ORF">E0H75_07130</name>
</gene>
<dbReference type="EMBL" id="SJKD01000001">
    <property type="protein sequence ID" value="TCC53456.1"/>
    <property type="molecule type" value="Genomic_DNA"/>
</dbReference>
<feature type="transmembrane region" description="Helical" evidence="1">
    <location>
        <begin position="23"/>
        <end position="45"/>
    </location>
</feature>
<feature type="transmembrane region" description="Helical" evidence="1">
    <location>
        <begin position="143"/>
        <end position="169"/>
    </location>
</feature>
<accession>A0A4R0K654</accession>
<comment type="caution">
    <text evidence="2">The sequence shown here is derived from an EMBL/GenBank/DDBJ whole genome shotgun (WGS) entry which is preliminary data.</text>
</comment>
<dbReference type="AlphaFoldDB" id="A0A4R0K654"/>
<feature type="transmembrane region" description="Helical" evidence="1">
    <location>
        <begin position="213"/>
        <end position="233"/>
    </location>
</feature>
<keyword evidence="1" id="KW-0472">Membrane</keyword>
<evidence type="ECO:0000313" key="3">
    <source>
        <dbReference type="Proteomes" id="UP000293342"/>
    </source>
</evidence>
<protein>
    <submittedName>
        <fullName evidence="2">Uncharacterized protein</fullName>
    </submittedName>
</protein>